<reference evidence="1 2" key="2">
    <citation type="submission" date="2018-11" db="EMBL/GenBank/DDBJ databases">
        <authorList>
            <consortium name="Pathogen Informatics"/>
        </authorList>
    </citation>
    <scope>NUCLEOTIDE SEQUENCE [LARGE SCALE GENOMIC DNA]</scope>
</reference>
<dbReference type="Proteomes" id="UP000276776">
    <property type="component" value="Unassembled WGS sequence"/>
</dbReference>
<evidence type="ECO:0000313" key="2">
    <source>
        <dbReference type="Proteomes" id="UP000276776"/>
    </source>
</evidence>
<evidence type="ECO:0000313" key="1">
    <source>
        <dbReference type="EMBL" id="VDN06048.1"/>
    </source>
</evidence>
<gene>
    <name evidence="1" type="ORF">TCLT_LOCUS8484</name>
</gene>
<sequence length="103" mass="11669">MHNIELDKLELNDLFISIVRCNFSDCYRTGFKIGVVGAVLKFSYDCDIWSLDSNKGAQKLKALKETVIPGTIIIPYKEKCSEFEAGWNNAMDKIFSLVSWPVS</sequence>
<dbReference type="WBParaSite" id="TCLT_0000849501-mRNA-1">
    <property type="protein sequence ID" value="TCLT_0000849501-mRNA-1"/>
    <property type="gene ID" value="TCLT_0000849501"/>
</dbReference>
<protein>
    <submittedName>
        <fullName evidence="3">TIR domain-containing protein</fullName>
    </submittedName>
</protein>
<dbReference type="OrthoDB" id="5804673at2759"/>
<reference evidence="3" key="1">
    <citation type="submission" date="2017-02" db="UniProtKB">
        <authorList>
            <consortium name="WormBaseParasite"/>
        </authorList>
    </citation>
    <scope>IDENTIFICATION</scope>
</reference>
<organism evidence="3">
    <name type="scientific">Thelazia callipaeda</name>
    <name type="common">Oriental eyeworm</name>
    <name type="synonym">Parasitic nematode</name>
    <dbReference type="NCBI Taxonomy" id="103827"/>
    <lineage>
        <taxon>Eukaryota</taxon>
        <taxon>Metazoa</taxon>
        <taxon>Ecdysozoa</taxon>
        <taxon>Nematoda</taxon>
        <taxon>Chromadorea</taxon>
        <taxon>Rhabditida</taxon>
        <taxon>Spirurina</taxon>
        <taxon>Spiruromorpha</taxon>
        <taxon>Thelazioidea</taxon>
        <taxon>Thelaziidae</taxon>
        <taxon>Thelazia</taxon>
    </lineage>
</organism>
<dbReference type="OMA" id="VANRMIN"/>
<evidence type="ECO:0000313" key="3">
    <source>
        <dbReference type="WBParaSite" id="TCLT_0000849501-mRNA-1"/>
    </source>
</evidence>
<name>A0A0N5D646_THECL</name>
<dbReference type="AlphaFoldDB" id="A0A0N5D646"/>
<proteinExistence type="predicted"/>
<accession>A0A0N5D646</accession>
<keyword evidence="2" id="KW-1185">Reference proteome</keyword>
<dbReference type="EMBL" id="UYYF01004639">
    <property type="protein sequence ID" value="VDN06048.1"/>
    <property type="molecule type" value="Genomic_DNA"/>
</dbReference>
<dbReference type="STRING" id="103827.A0A0N5D646"/>